<reference evidence="1" key="1">
    <citation type="journal article" date="2014" name="Front. Microbiol.">
        <title>High frequency of phylogenetically diverse reductive dehalogenase-homologous genes in deep subseafloor sedimentary metagenomes.</title>
        <authorList>
            <person name="Kawai M."/>
            <person name="Futagami T."/>
            <person name="Toyoda A."/>
            <person name="Takaki Y."/>
            <person name="Nishi S."/>
            <person name="Hori S."/>
            <person name="Arai W."/>
            <person name="Tsubouchi T."/>
            <person name="Morono Y."/>
            <person name="Uchiyama I."/>
            <person name="Ito T."/>
            <person name="Fujiyama A."/>
            <person name="Inagaki F."/>
            <person name="Takami H."/>
        </authorList>
    </citation>
    <scope>NUCLEOTIDE SEQUENCE</scope>
    <source>
        <strain evidence="1">Expedition CK06-06</strain>
    </source>
</reference>
<dbReference type="InterPro" id="IPR012872">
    <property type="entry name" value="DUF1670"/>
</dbReference>
<feature type="non-terminal residue" evidence="1">
    <location>
        <position position="1"/>
    </location>
</feature>
<protein>
    <recommendedName>
        <fullName evidence="2">DUF1670 domain-containing protein</fullName>
    </recommendedName>
</protein>
<name>X0YC62_9ZZZZ</name>
<organism evidence="1">
    <name type="scientific">marine sediment metagenome</name>
    <dbReference type="NCBI Taxonomy" id="412755"/>
    <lineage>
        <taxon>unclassified sequences</taxon>
        <taxon>metagenomes</taxon>
        <taxon>ecological metagenomes</taxon>
    </lineage>
</organism>
<dbReference type="Pfam" id="PF07900">
    <property type="entry name" value="DUF1670"/>
    <property type="match status" value="1"/>
</dbReference>
<gene>
    <name evidence="1" type="ORF">S01H1_78021</name>
</gene>
<accession>X0YC62</accession>
<dbReference type="AlphaFoldDB" id="X0YC62"/>
<dbReference type="EMBL" id="BARS01052481">
    <property type="protein sequence ID" value="GAG53419.1"/>
    <property type="molecule type" value="Genomic_DNA"/>
</dbReference>
<comment type="caution">
    <text evidence="1">The sequence shown here is derived from an EMBL/GenBank/DDBJ whole genome shotgun (WGS) entry which is preliminary data.</text>
</comment>
<evidence type="ECO:0000313" key="1">
    <source>
        <dbReference type="EMBL" id="GAG53419.1"/>
    </source>
</evidence>
<sequence length="87" mass="10115">LHDMGTCVSHKKLIVRKVVLEKKDPAQVARECNHSQAAVDHYLKDYHRVKTLYQLDQNVEFIHLATQIAKHVIVQYIKLIKAEEKTP</sequence>
<proteinExistence type="predicted"/>
<evidence type="ECO:0008006" key="2">
    <source>
        <dbReference type="Google" id="ProtNLM"/>
    </source>
</evidence>